<accession>A0AAE9GGY0</accession>
<gene>
    <name evidence="1" type="ORF">MAL03_20900</name>
</gene>
<dbReference type="AlphaFoldDB" id="A0AAE9GGY0"/>
<evidence type="ECO:0000313" key="2">
    <source>
        <dbReference type="Proteomes" id="UP000829829"/>
    </source>
</evidence>
<proteinExistence type="predicted"/>
<name>A0AAE9GGY0_9LEPT</name>
<dbReference type="EMBL" id="CP091961">
    <property type="protein sequence ID" value="UOG58970.1"/>
    <property type="molecule type" value="Genomic_DNA"/>
</dbReference>
<evidence type="ECO:0000313" key="1">
    <source>
        <dbReference type="EMBL" id="UOG58970.1"/>
    </source>
</evidence>
<organism evidence="1 2">
    <name type="scientific">Leptospira noguchii</name>
    <dbReference type="NCBI Taxonomy" id="28182"/>
    <lineage>
        <taxon>Bacteria</taxon>
        <taxon>Pseudomonadati</taxon>
        <taxon>Spirochaetota</taxon>
        <taxon>Spirochaetia</taxon>
        <taxon>Leptospirales</taxon>
        <taxon>Leptospiraceae</taxon>
        <taxon>Leptospira</taxon>
    </lineage>
</organism>
<sequence>MNRIIGHAMGKDFNSKGLDKRLSTNGISKGVNRFVHNATFVSRKRMFDLTNPGRFFYPNMRHIIPPEKKKEGISNLRTNISKIYLTRLLVLNYDNQIMNKEENDLFLLFYIAAPAIVDSQFNAQTLALFGTKFHLPF</sequence>
<protein>
    <submittedName>
        <fullName evidence="1">Uncharacterized protein</fullName>
    </submittedName>
</protein>
<keyword evidence="1" id="KW-0614">Plasmid</keyword>
<reference evidence="1" key="1">
    <citation type="submission" date="2022-02" db="EMBL/GenBank/DDBJ databases">
        <title>The genetically variable rfb locus in Leptospira is a mobile cassette and a molecular signature of serovar identity.</title>
        <authorList>
            <person name="Nieves C."/>
            <person name="Vincent A.T."/>
            <person name="Zarantonelli L."/>
            <person name="Picardeau M."/>
            <person name="Veyrier F.J."/>
            <person name="Buschiazzo A."/>
        </authorList>
    </citation>
    <scope>NUCLEOTIDE SEQUENCE</scope>
    <source>
        <strain evidence="1">IP1512017</strain>
        <plasmid evidence="1">p3_LIP1512017</plasmid>
    </source>
</reference>
<dbReference type="Proteomes" id="UP000829829">
    <property type="component" value="Plasmid p3_LIP1512017"/>
</dbReference>
<geneLocation type="plasmid" evidence="1 2">
    <name>p3_LIP1512017</name>
</geneLocation>